<dbReference type="Pfam" id="PF04326">
    <property type="entry name" value="SLFN_AlbA_2"/>
    <property type="match status" value="1"/>
</dbReference>
<dbReference type="InterPro" id="IPR038475">
    <property type="entry name" value="RecG_C_sf"/>
</dbReference>
<name>A0ABV7H5P4_9BURK</name>
<evidence type="ECO:0000313" key="3">
    <source>
        <dbReference type="Proteomes" id="UP001595556"/>
    </source>
</evidence>
<dbReference type="Pfam" id="PF13749">
    <property type="entry name" value="HATPase_c_4"/>
    <property type="match status" value="1"/>
</dbReference>
<gene>
    <name evidence="2" type="ORF">ACFOEN_16350</name>
</gene>
<evidence type="ECO:0000259" key="1">
    <source>
        <dbReference type="Pfam" id="PF04326"/>
    </source>
</evidence>
<dbReference type="InterPro" id="IPR007421">
    <property type="entry name" value="Schlafen_AlbA_2_dom"/>
</dbReference>
<organism evidence="2 3">
    <name type="scientific">Piscinibacterium candidicorallinum</name>
    <dbReference type="NCBI Taxonomy" id="1793872"/>
    <lineage>
        <taxon>Bacteria</taxon>
        <taxon>Pseudomonadati</taxon>
        <taxon>Pseudomonadota</taxon>
        <taxon>Betaproteobacteria</taxon>
        <taxon>Burkholderiales</taxon>
        <taxon>Piscinibacterium</taxon>
    </lineage>
</organism>
<dbReference type="RefSeq" id="WP_377305771.1">
    <property type="nucleotide sequence ID" value="NZ_CP180191.1"/>
</dbReference>
<feature type="domain" description="Schlafen AlbA-2" evidence="1">
    <location>
        <begin position="19"/>
        <end position="140"/>
    </location>
</feature>
<dbReference type="GO" id="GO:0005524">
    <property type="term" value="F:ATP binding"/>
    <property type="evidence" value="ECO:0007669"/>
    <property type="project" value="UniProtKB-KW"/>
</dbReference>
<dbReference type="PANTHER" id="PTHR30595:SF6">
    <property type="entry name" value="SCHLAFEN ALBA-2 DOMAIN-CONTAINING PROTEIN"/>
    <property type="match status" value="1"/>
</dbReference>
<comment type="caution">
    <text evidence="2">The sequence shown here is derived from an EMBL/GenBank/DDBJ whole genome shotgun (WGS) entry which is preliminary data.</text>
</comment>
<dbReference type="PANTHER" id="PTHR30595">
    <property type="entry name" value="GLPR-RELATED TRANSCRIPTIONAL REPRESSOR"/>
    <property type="match status" value="1"/>
</dbReference>
<dbReference type="EMBL" id="JBHRTI010000010">
    <property type="protein sequence ID" value="MFC3149194.1"/>
    <property type="molecule type" value="Genomic_DNA"/>
</dbReference>
<sequence>MNPARDIALIDQLRAEPAEAAWLEFKGNNTDPEMIGKRCSALANAARVEGRDMAYMVWGVADETHAVTGTTFHPDTRKVGGNQVLPMWLANSLTPSIAFSFRVVDHPEGRVVLLEIPAATGAPVAFNGVPYIRIGSATPKLTDYPERYQRLIERLQPYRWEQGMARQFATGDEVLALLDYTQYFRLTQQPLPDNRRGIFDKLEADRLILSDVGERWNITNLGAILFANRLADFDASLARKSVRFVAYAGSNRAATVTHRLDGQKGYAVGFEGLVGYLNALLPKNEYIGAALREAHPLFPELAIRELVANALIHQDMTVTGAGPQIELFADRLEISNPGAPLVKPERMIDLPPRSRNEALASLMRRMRMCEEQGSGLDKVVSACEVFQLPPPLLRAEDNSFQAVLYGPRGFASMTPDERMRACYFHAVLKFLSGDKMKNSSLCARLGIAPKNAAQATAVINKTLEAGLIRVADPDHPRAGYVPSWA</sequence>
<evidence type="ECO:0000313" key="2">
    <source>
        <dbReference type="EMBL" id="MFC3149194.1"/>
    </source>
</evidence>
<dbReference type="InterPro" id="IPR038461">
    <property type="entry name" value="Schlafen_AlbA_2_dom_sf"/>
</dbReference>
<proteinExistence type="predicted"/>
<dbReference type="Gene3D" id="3.30.950.30">
    <property type="entry name" value="Schlafen, AAA domain"/>
    <property type="match status" value="1"/>
</dbReference>
<protein>
    <submittedName>
        <fullName evidence="2">ATP-binding protein</fullName>
    </submittedName>
</protein>
<keyword evidence="2" id="KW-0067">ATP-binding</keyword>
<dbReference type="Proteomes" id="UP001595556">
    <property type="component" value="Unassembled WGS sequence"/>
</dbReference>
<keyword evidence="3" id="KW-1185">Reference proteome</keyword>
<accession>A0ABV7H5P4</accession>
<dbReference type="Gene3D" id="3.30.565.60">
    <property type="match status" value="1"/>
</dbReference>
<keyword evidence="2" id="KW-0547">Nucleotide-binding</keyword>
<reference evidence="3" key="1">
    <citation type="journal article" date="2019" name="Int. J. Syst. Evol. Microbiol.">
        <title>The Global Catalogue of Microorganisms (GCM) 10K type strain sequencing project: providing services to taxonomists for standard genome sequencing and annotation.</title>
        <authorList>
            <consortium name="The Broad Institute Genomics Platform"/>
            <consortium name="The Broad Institute Genome Sequencing Center for Infectious Disease"/>
            <person name="Wu L."/>
            <person name="Ma J."/>
        </authorList>
    </citation>
    <scope>NUCLEOTIDE SEQUENCE [LARGE SCALE GENOMIC DNA]</scope>
    <source>
        <strain evidence="3">KCTC 52168</strain>
    </source>
</reference>